<dbReference type="EMBL" id="JARJCN010000036">
    <property type="protein sequence ID" value="KAJ7084876.1"/>
    <property type="molecule type" value="Genomic_DNA"/>
</dbReference>
<evidence type="ECO:0000313" key="3">
    <source>
        <dbReference type="Proteomes" id="UP001222325"/>
    </source>
</evidence>
<proteinExistence type="predicted"/>
<sequence>MPCPEPAYFVLEQPEPQARLSPSHIGDTANGLLCGPLFSVRSPPPASPRQRRSPSASLFSPGLHHIPVTPPTPAELLSGAYAPAALEYFPRRAVFHGRPSLSIVFRVHRQPAPYLSDILRDRVRLDGAEAAVMRAQGWSRTRWLLDWPGYDRQVRGLVVAGLTRAALAKVIATEVALFKFLREAPAPLEGAPESPWAARNVHFGDVRLVALNYYGRVRVPVLALDAVPEPTSVATG</sequence>
<feature type="region of interest" description="Disordered" evidence="1">
    <location>
        <begin position="42"/>
        <end position="64"/>
    </location>
</feature>
<dbReference type="AlphaFoldDB" id="A0AAD6TZM9"/>
<comment type="caution">
    <text evidence="2">The sequence shown here is derived from an EMBL/GenBank/DDBJ whole genome shotgun (WGS) entry which is preliminary data.</text>
</comment>
<reference evidence="2" key="1">
    <citation type="submission" date="2023-03" db="EMBL/GenBank/DDBJ databases">
        <title>Massive genome expansion in bonnet fungi (Mycena s.s.) driven by repeated elements and novel gene families across ecological guilds.</title>
        <authorList>
            <consortium name="Lawrence Berkeley National Laboratory"/>
            <person name="Harder C.B."/>
            <person name="Miyauchi S."/>
            <person name="Viragh M."/>
            <person name="Kuo A."/>
            <person name="Thoen E."/>
            <person name="Andreopoulos B."/>
            <person name="Lu D."/>
            <person name="Skrede I."/>
            <person name="Drula E."/>
            <person name="Henrissat B."/>
            <person name="Morin E."/>
            <person name="Kohler A."/>
            <person name="Barry K."/>
            <person name="LaButti K."/>
            <person name="Morin E."/>
            <person name="Salamov A."/>
            <person name="Lipzen A."/>
            <person name="Mereny Z."/>
            <person name="Hegedus B."/>
            <person name="Baldrian P."/>
            <person name="Stursova M."/>
            <person name="Weitz H."/>
            <person name="Taylor A."/>
            <person name="Grigoriev I.V."/>
            <person name="Nagy L.G."/>
            <person name="Martin F."/>
            <person name="Kauserud H."/>
        </authorList>
    </citation>
    <scope>NUCLEOTIDE SEQUENCE</scope>
    <source>
        <strain evidence="2">CBHHK173m</strain>
    </source>
</reference>
<organism evidence="2 3">
    <name type="scientific">Mycena belliarum</name>
    <dbReference type="NCBI Taxonomy" id="1033014"/>
    <lineage>
        <taxon>Eukaryota</taxon>
        <taxon>Fungi</taxon>
        <taxon>Dikarya</taxon>
        <taxon>Basidiomycota</taxon>
        <taxon>Agaricomycotina</taxon>
        <taxon>Agaricomycetes</taxon>
        <taxon>Agaricomycetidae</taxon>
        <taxon>Agaricales</taxon>
        <taxon>Marasmiineae</taxon>
        <taxon>Mycenaceae</taxon>
        <taxon>Mycena</taxon>
    </lineage>
</organism>
<name>A0AAD6TZM9_9AGAR</name>
<gene>
    <name evidence="2" type="ORF">B0H15DRAFT_384474</name>
</gene>
<dbReference type="Proteomes" id="UP001222325">
    <property type="component" value="Unassembled WGS sequence"/>
</dbReference>
<protein>
    <submittedName>
        <fullName evidence="2">Uncharacterized protein</fullName>
    </submittedName>
</protein>
<evidence type="ECO:0000313" key="2">
    <source>
        <dbReference type="EMBL" id="KAJ7084876.1"/>
    </source>
</evidence>
<evidence type="ECO:0000256" key="1">
    <source>
        <dbReference type="SAM" id="MobiDB-lite"/>
    </source>
</evidence>
<keyword evidence="3" id="KW-1185">Reference proteome</keyword>
<accession>A0AAD6TZM9</accession>